<feature type="region of interest" description="Disordered" evidence="1">
    <location>
        <begin position="57"/>
        <end position="90"/>
    </location>
</feature>
<name>A0A4C2E5J1_9SACH</name>
<dbReference type="SMART" id="SM00513">
    <property type="entry name" value="SAP"/>
    <property type="match status" value="1"/>
</dbReference>
<keyword evidence="4" id="KW-1185">Reference proteome</keyword>
<dbReference type="Pfam" id="PF02037">
    <property type="entry name" value="SAP"/>
    <property type="match status" value="1"/>
</dbReference>
<feature type="compositionally biased region" description="Polar residues" evidence="1">
    <location>
        <begin position="57"/>
        <end position="66"/>
    </location>
</feature>
<reference evidence="3 4" key="1">
    <citation type="submission" date="2019-01" db="EMBL/GenBank/DDBJ databases">
        <title>Draft Genome Sequencing of Zygosaccharomyces mellis Ca-7.</title>
        <authorList>
            <person name="Shiwa Y."/>
            <person name="Kanesaki Y."/>
            <person name="Ishige T."/>
            <person name="Mura K."/>
            <person name="Hori T."/>
            <person name="Tamura T."/>
        </authorList>
    </citation>
    <scope>NUCLEOTIDE SEQUENCE [LARGE SCALE GENOMIC DNA]</scope>
    <source>
        <strain evidence="3 4">Ca-7</strain>
    </source>
</reference>
<evidence type="ECO:0000256" key="1">
    <source>
        <dbReference type="SAM" id="MobiDB-lite"/>
    </source>
</evidence>
<evidence type="ECO:0000313" key="3">
    <source>
        <dbReference type="EMBL" id="GCE99023.1"/>
    </source>
</evidence>
<dbReference type="InterPro" id="IPR036361">
    <property type="entry name" value="SAP_dom_sf"/>
</dbReference>
<dbReference type="InterPro" id="IPR003034">
    <property type="entry name" value="SAP_dom"/>
</dbReference>
<accession>A0A4C2E5J1</accession>
<feature type="region of interest" description="Disordered" evidence="1">
    <location>
        <begin position="163"/>
        <end position="187"/>
    </location>
</feature>
<dbReference type="SUPFAM" id="SSF68906">
    <property type="entry name" value="SAP domain"/>
    <property type="match status" value="1"/>
</dbReference>
<dbReference type="Gene3D" id="1.10.720.30">
    <property type="entry name" value="SAP domain"/>
    <property type="match status" value="1"/>
</dbReference>
<comment type="caution">
    <text evidence="3">The sequence shown here is derived from an EMBL/GenBank/DDBJ whole genome shotgun (WGS) entry which is preliminary data.</text>
</comment>
<gene>
    <name evidence="3" type="ORF">ZYGM_004029</name>
</gene>
<organism evidence="3 4">
    <name type="scientific">Zygosaccharomyces mellis</name>
    <dbReference type="NCBI Taxonomy" id="42258"/>
    <lineage>
        <taxon>Eukaryota</taxon>
        <taxon>Fungi</taxon>
        <taxon>Dikarya</taxon>
        <taxon>Ascomycota</taxon>
        <taxon>Saccharomycotina</taxon>
        <taxon>Saccharomycetes</taxon>
        <taxon>Saccharomycetales</taxon>
        <taxon>Saccharomycetaceae</taxon>
        <taxon>Zygosaccharomyces</taxon>
    </lineage>
</organism>
<evidence type="ECO:0000313" key="4">
    <source>
        <dbReference type="Proteomes" id="UP000301737"/>
    </source>
</evidence>
<feature type="compositionally biased region" description="Basic and acidic residues" evidence="1">
    <location>
        <begin position="76"/>
        <end position="87"/>
    </location>
</feature>
<proteinExistence type="predicted"/>
<sequence>MLRSLVAIRTNRLNLSSHADAWSRFSLKELKAECKNRGLKVSGKKIELVQRLTDMNKTSNGYNQRSHVGRPKSSRKKSESIALEARHKSTSSKAELYKSAVLKSNHTRIMPPKTPSNPAINDFAIKNQSVEHRENLPINHIQYPSIEHVQKVPVDRNTKKLLSRKIEDSTSSTQAKANRTPMDQDSS</sequence>
<feature type="domain" description="SAP" evidence="2">
    <location>
        <begin position="22"/>
        <end position="56"/>
    </location>
</feature>
<evidence type="ECO:0000259" key="2">
    <source>
        <dbReference type="PROSITE" id="PS50800"/>
    </source>
</evidence>
<dbReference type="EMBL" id="BIMX01000007">
    <property type="protein sequence ID" value="GCE99023.1"/>
    <property type="molecule type" value="Genomic_DNA"/>
</dbReference>
<dbReference type="PROSITE" id="PS50800">
    <property type="entry name" value="SAP"/>
    <property type="match status" value="1"/>
</dbReference>
<protein>
    <recommendedName>
        <fullName evidence="2">SAP domain-containing protein</fullName>
    </recommendedName>
</protein>
<dbReference type="Proteomes" id="UP000301737">
    <property type="component" value="Unassembled WGS sequence"/>
</dbReference>
<feature type="compositionally biased region" description="Polar residues" evidence="1">
    <location>
        <begin position="169"/>
        <end position="187"/>
    </location>
</feature>
<dbReference type="OrthoDB" id="3993201at2759"/>
<dbReference type="AlphaFoldDB" id="A0A4C2E5J1"/>